<accession>A0ABQ2VYF7</accession>
<keyword evidence="2" id="KW-1185">Reference proteome</keyword>
<organism evidence="1 2">
    <name type="scientific">Streptomyces gelaticus</name>
    <dbReference type="NCBI Taxonomy" id="285446"/>
    <lineage>
        <taxon>Bacteria</taxon>
        <taxon>Bacillati</taxon>
        <taxon>Actinomycetota</taxon>
        <taxon>Actinomycetes</taxon>
        <taxon>Kitasatosporales</taxon>
        <taxon>Streptomycetaceae</taxon>
        <taxon>Streptomyces</taxon>
    </lineage>
</organism>
<name>A0ABQ2VYF7_9ACTN</name>
<gene>
    <name evidence="1" type="ORF">GCM10015535_21880</name>
</gene>
<protein>
    <submittedName>
        <fullName evidence="1">Uncharacterized protein</fullName>
    </submittedName>
</protein>
<evidence type="ECO:0000313" key="1">
    <source>
        <dbReference type="EMBL" id="GGV81730.1"/>
    </source>
</evidence>
<reference evidence="2" key="1">
    <citation type="journal article" date="2019" name="Int. J. Syst. Evol. Microbiol.">
        <title>The Global Catalogue of Microorganisms (GCM) 10K type strain sequencing project: providing services to taxonomists for standard genome sequencing and annotation.</title>
        <authorList>
            <consortium name="The Broad Institute Genomics Platform"/>
            <consortium name="The Broad Institute Genome Sequencing Center for Infectious Disease"/>
            <person name="Wu L."/>
            <person name="Ma J."/>
        </authorList>
    </citation>
    <scope>NUCLEOTIDE SEQUENCE [LARGE SCALE GENOMIC DNA]</scope>
    <source>
        <strain evidence="2">JCM 4376</strain>
    </source>
</reference>
<evidence type="ECO:0000313" key="2">
    <source>
        <dbReference type="Proteomes" id="UP000660675"/>
    </source>
</evidence>
<dbReference type="Proteomes" id="UP000660675">
    <property type="component" value="Unassembled WGS sequence"/>
</dbReference>
<proteinExistence type="predicted"/>
<sequence>MRFGMLGQALSCPEDDVVRDCFGAGTPALICMFVDVAMIAGKIAPAVHFEHDFAEWDQGSCHSLSLASMQRESERGTEGRRHAVAIGRRGKYPAELPGGFGGAGVDLGERHRFLLRNSEGARGFRDLHGSP</sequence>
<dbReference type="EMBL" id="BMTF01000006">
    <property type="protein sequence ID" value="GGV81730.1"/>
    <property type="molecule type" value="Genomic_DNA"/>
</dbReference>
<comment type="caution">
    <text evidence="1">The sequence shown here is derived from an EMBL/GenBank/DDBJ whole genome shotgun (WGS) entry which is preliminary data.</text>
</comment>